<dbReference type="GO" id="GO:0050418">
    <property type="term" value="F:hydroxylamine reductase activity"/>
    <property type="evidence" value="ECO:0007669"/>
    <property type="project" value="TreeGrafter"/>
</dbReference>
<dbReference type="AlphaFoldDB" id="X1SK77"/>
<dbReference type="Gene3D" id="1.20.1270.20">
    <property type="match status" value="2"/>
</dbReference>
<dbReference type="GO" id="GO:0004601">
    <property type="term" value="F:peroxidase activity"/>
    <property type="evidence" value="ECO:0007669"/>
    <property type="project" value="TreeGrafter"/>
</dbReference>
<dbReference type="InterPro" id="IPR011254">
    <property type="entry name" value="Prismane-like_sf"/>
</dbReference>
<proteinExistence type="predicted"/>
<organism evidence="1">
    <name type="scientific">marine sediment metagenome</name>
    <dbReference type="NCBI Taxonomy" id="412755"/>
    <lineage>
        <taxon>unclassified sequences</taxon>
        <taxon>metagenomes</taxon>
        <taxon>ecological metagenomes</taxon>
    </lineage>
</organism>
<dbReference type="PANTHER" id="PTHR30109:SF0">
    <property type="entry name" value="HYDROXYLAMINE REDUCTASE"/>
    <property type="match status" value="1"/>
</dbReference>
<sequence>MSMFCYQCQETAKGIGCTQRGVCGKSKDLANMQDLLIYVLKGISLYSTRARELGIENEKVNQFIFNSLFITITNVNFDKAAIIKKIKEGIKLREEIKSQLLKAGGVLPKNLSDCATWEAETETELENKANSSEVRVLATEDEDVRSLRGLITYGLKGIAAYVEHSFNLGYENKEIYTFIQKGLAAIADDTLNCLYYLISQSKHLIVRESSYYFSFFNSGGR</sequence>
<reference evidence="1" key="1">
    <citation type="journal article" date="2014" name="Front. Microbiol.">
        <title>High frequency of phylogenetically diverse reductive dehalogenase-homologous genes in deep subseafloor sedimentary metagenomes.</title>
        <authorList>
            <person name="Kawai M."/>
            <person name="Futagami T."/>
            <person name="Toyoda A."/>
            <person name="Takaki Y."/>
            <person name="Nishi S."/>
            <person name="Hori S."/>
            <person name="Arai W."/>
            <person name="Tsubouchi T."/>
            <person name="Morono Y."/>
            <person name="Uchiyama I."/>
            <person name="Ito T."/>
            <person name="Fujiyama A."/>
            <person name="Inagaki F."/>
            <person name="Takami H."/>
        </authorList>
    </citation>
    <scope>NUCLEOTIDE SEQUENCE</scope>
    <source>
        <strain evidence="1">Expedition CK06-06</strain>
    </source>
</reference>
<dbReference type="PANTHER" id="PTHR30109">
    <property type="entry name" value="HYDROXYLAMINE REDUCTASE"/>
    <property type="match status" value="1"/>
</dbReference>
<dbReference type="GO" id="GO:0042542">
    <property type="term" value="P:response to hydrogen peroxide"/>
    <property type="evidence" value="ECO:0007669"/>
    <property type="project" value="TreeGrafter"/>
</dbReference>
<dbReference type="Pfam" id="PF03063">
    <property type="entry name" value="Prismane"/>
    <property type="match status" value="1"/>
</dbReference>
<evidence type="ECO:0000313" key="1">
    <source>
        <dbReference type="EMBL" id="GAI93363.1"/>
    </source>
</evidence>
<dbReference type="FunFam" id="1.20.1270.20:FF:000002">
    <property type="entry name" value="Hydroxylamine reductase"/>
    <property type="match status" value="1"/>
</dbReference>
<gene>
    <name evidence="1" type="ORF">S12H4_28918</name>
</gene>
<name>X1SK77_9ZZZZ</name>
<dbReference type="SUPFAM" id="SSF56821">
    <property type="entry name" value="Prismane protein-like"/>
    <property type="match status" value="1"/>
</dbReference>
<comment type="caution">
    <text evidence="1">The sequence shown here is derived from an EMBL/GenBank/DDBJ whole genome shotgun (WGS) entry which is preliminary data.</text>
</comment>
<protein>
    <recommendedName>
        <fullName evidence="2">Hydroxylamine reductase</fullName>
    </recommendedName>
</protein>
<dbReference type="InterPro" id="IPR004137">
    <property type="entry name" value="HCP/CODH"/>
</dbReference>
<dbReference type="InterPro" id="IPR016100">
    <property type="entry name" value="Prismane_a-bundle"/>
</dbReference>
<accession>X1SK77</accession>
<dbReference type="EMBL" id="BARW01016636">
    <property type="protein sequence ID" value="GAI93363.1"/>
    <property type="molecule type" value="Genomic_DNA"/>
</dbReference>
<evidence type="ECO:0008006" key="2">
    <source>
        <dbReference type="Google" id="ProtNLM"/>
    </source>
</evidence>